<dbReference type="InterPro" id="IPR016035">
    <property type="entry name" value="Acyl_Trfase/lysoPLipase"/>
</dbReference>
<evidence type="ECO:0000313" key="2">
    <source>
        <dbReference type="Proteomes" id="UP001642464"/>
    </source>
</evidence>
<sequence length="662" mass="73279">MQRCIEEALAKASAAATTDLAAEQLSAALHSCAASAAACAEASLRSSGLVDAVPGVANACGLLQTEEDFVVGAIWSQIWAFLGWYNAVQLVIIPWVCLWMFSSSVLGLARFARFQYQLFRISIDTLLLMVLSILTQVEDWFTLCTQCLHSGLSRSVRKYFRLERDLKRATSFAEYRRAEEALLKFQSRHSICRPICRRPSGARLACSCEEHLQVLHMELEKSLEAKGTEDLAKLEPLLVDQAGGVEWSRVPNAEQYLDKLCHCLEASCQRRKGETAALRDWLVDRRKAIGRTALCLSGGGSLAMHHMGVCRFLLEEGLMPKIVSGVSGGSIVAGFLAIHTDEEILKHVFVPDIVQRHVPHRWFPHWWQELFNFLQLGVLVPTEDFEGTCQAYFGTWTFEEAYRRTGRPVTIVISSNFSRKLPACVMLNHMTVPRVTVASAVAASCAAIGVMRPRGLVVKDPLTGTLAPFNVLGESFADGSFTAEVPKDYLRSCFGATRFLVSQVNPHVSSFMDAKGGVLHSLRGHFGFDLQQRARMLSEYNLLPSFFGRAMCQATKHLSQDFQENKSGLTVHPPHVGLASVKAAISNPSLRDMERYILQGQRMAWEKAHEIRIMMLLEAAVTRCLERVGNEQASSTPYCSIQPPPEPTVKADVLIDDSAAGS</sequence>
<proteinExistence type="predicted"/>
<dbReference type="InterPro" id="IPR050301">
    <property type="entry name" value="NTE"/>
</dbReference>
<dbReference type="Gene3D" id="3.40.1090.10">
    <property type="entry name" value="Cytosolic phospholipase A2 catalytic domain"/>
    <property type="match status" value="2"/>
</dbReference>
<dbReference type="Pfam" id="PF01734">
    <property type="entry name" value="Patatin"/>
    <property type="match status" value="1"/>
</dbReference>
<gene>
    <name evidence="1" type="ORF">SCF082_LOCUS21201</name>
</gene>
<dbReference type="PANTHER" id="PTHR14226:SF10">
    <property type="entry name" value="TRIACYLGLYCEROL LIPASE 4-RELATED"/>
    <property type="match status" value="1"/>
</dbReference>
<name>A0ABP0L9G2_9DINO</name>
<keyword evidence="2" id="KW-1185">Reference proteome</keyword>
<comment type="caution">
    <text evidence="1">The sequence shown here is derived from an EMBL/GenBank/DDBJ whole genome shotgun (WGS) entry which is preliminary data.</text>
</comment>
<accession>A0ABP0L9G2</accession>
<dbReference type="Proteomes" id="UP001642464">
    <property type="component" value="Unassembled WGS sequence"/>
</dbReference>
<protein>
    <submittedName>
        <fullName evidence="1">Patatin-like phospholipase domain-containing protein ATEG_02594</fullName>
    </submittedName>
</protein>
<evidence type="ECO:0000313" key="1">
    <source>
        <dbReference type="EMBL" id="CAK9035239.1"/>
    </source>
</evidence>
<reference evidence="1 2" key="1">
    <citation type="submission" date="2024-02" db="EMBL/GenBank/DDBJ databases">
        <authorList>
            <person name="Chen Y."/>
            <person name="Shah S."/>
            <person name="Dougan E. K."/>
            <person name="Thang M."/>
            <person name="Chan C."/>
        </authorList>
    </citation>
    <scope>NUCLEOTIDE SEQUENCE [LARGE SCALE GENOMIC DNA]</scope>
</reference>
<organism evidence="1 2">
    <name type="scientific">Durusdinium trenchii</name>
    <dbReference type="NCBI Taxonomy" id="1381693"/>
    <lineage>
        <taxon>Eukaryota</taxon>
        <taxon>Sar</taxon>
        <taxon>Alveolata</taxon>
        <taxon>Dinophyceae</taxon>
        <taxon>Suessiales</taxon>
        <taxon>Symbiodiniaceae</taxon>
        <taxon>Durusdinium</taxon>
    </lineage>
</organism>
<dbReference type="SUPFAM" id="SSF52151">
    <property type="entry name" value="FabD/lysophospholipase-like"/>
    <property type="match status" value="1"/>
</dbReference>
<dbReference type="InterPro" id="IPR002641">
    <property type="entry name" value="PNPLA_dom"/>
</dbReference>
<dbReference type="PROSITE" id="PS51635">
    <property type="entry name" value="PNPLA"/>
    <property type="match status" value="1"/>
</dbReference>
<dbReference type="EMBL" id="CAXAMM010015002">
    <property type="protein sequence ID" value="CAK9035239.1"/>
    <property type="molecule type" value="Genomic_DNA"/>
</dbReference>
<dbReference type="PANTHER" id="PTHR14226">
    <property type="entry name" value="NEUROPATHY TARGET ESTERASE/SWISS CHEESE D.MELANOGASTER"/>
    <property type="match status" value="1"/>
</dbReference>